<gene>
    <name evidence="3" type="ORF">LCGC14_0540780</name>
</gene>
<dbReference type="Pfam" id="PF14453">
    <property type="entry name" value="ThiS-like"/>
    <property type="match status" value="1"/>
</dbReference>
<dbReference type="PANTHER" id="PTHR43267:SF3">
    <property type="entry name" value="THIF PROTEIN"/>
    <property type="match status" value="1"/>
</dbReference>
<evidence type="ECO:0000259" key="1">
    <source>
        <dbReference type="Pfam" id="PF00899"/>
    </source>
</evidence>
<dbReference type="InterPro" id="IPR000594">
    <property type="entry name" value="ThiF_NAD_FAD-bd"/>
</dbReference>
<dbReference type="Pfam" id="PF00899">
    <property type="entry name" value="ThiF"/>
    <property type="match status" value="1"/>
</dbReference>
<dbReference type="InterPro" id="IPR045886">
    <property type="entry name" value="ThiF/MoeB/HesA"/>
</dbReference>
<dbReference type="InterPro" id="IPR032726">
    <property type="entry name" value="ThiS-like_dom"/>
</dbReference>
<dbReference type="GO" id="GO:0061504">
    <property type="term" value="P:cyclic threonylcarbamoyladenosine biosynthetic process"/>
    <property type="evidence" value="ECO:0007669"/>
    <property type="project" value="TreeGrafter"/>
</dbReference>
<name>A0A0F9UEA4_9ZZZZ</name>
<dbReference type="NCBIfam" id="NF006395">
    <property type="entry name" value="PRK08644.1"/>
    <property type="match status" value="1"/>
</dbReference>
<protein>
    <recommendedName>
        <fullName evidence="4">THIF-type NAD/FAD binding fold domain-containing protein</fullName>
    </recommendedName>
</protein>
<dbReference type="NCBIfam" id="TIGR02354">
    <property type="entry name" value="thiF_fam2"/>
    <property type="match status" value="1"/>
</dbReference>
<organism evidence="3">
    <name type="scientific">marine sediment metagenome</name>
    <dbReference type="NCBI Taxonomy" id="412755"/>
    <lineage>
        <taxon>unclassified sequences</taxon>
        <taxon>metagenomes</taxon>
        <taxon>ecological metagenomes</taxon>
    </lineage>
</organism>
<dbReference type="EMBL" id="LAZR01000722">
    <property type="protein sequence ID" value="KKN59571.1"/>
    <property type="molecule type" value="Genomic_DNA"/>
</dbReference>
<dbReference type="AlphaFoldDB" id="A0A0F9UEA4"/>
<dbReference type="SUPFAM" id="SSF69572">
    <property type="entry name" value="Activating enzymes of the ubiquitin-like proteins"/>
    <property type="match status" value="1"/>
</dbReference>
<reference evidence="3" key="1">
    <citation type="journal article" date="2015" name="Nature">
        <title>Complex archaea that bridge the gap between prokaryotes and eukaryotes.</title>
        <authorList>
            <person name="Spang A."/>
            <person name="Saw J.H."/>
            <person name="Jorgensen S.L."/>
            <person name="Zaremba-Niedzwiedzka K."/>
            <person name="Martijn J."/>
            <person name="Lind A.E."/>
            <person name="van Eijk R."/>
            <person name="Schleper C."/>
            <person name="Guy L."/>
            <person name="Ettema T.J."/>
        </authorList>
    </citation>
    <scope>NUCLEOTIDE SEQUENCE</scope>
</reference>
<feature type="domain" description="THIF-type NAD/FAD binding fold" evidence="1">
    <location>
        <begin position="74"/>
        <end position="215"/>
    </location>
</feature>
<accession>A0A0F9UEA4</accession>
<evidence type="ECO:0000313" key="3">
    <source>
        <dbReference type="EMBL" id="KKN59571.1"/>
    </source>
</evidence>
<dbReference type="GO" id="GO:0061503">
    <property type="term" value="F:tRNA threonylcarbamoyladenosine dehydratase"/>
    <property type="evidence" value="ECO:0007669"/>
    <property type="project" value="TreeGrafter"/>
</dbReference>
<feature type="domain" description="ThiS-like ubiquitin" evidence="2">
    <location>
        <begin position="2"/>
        <end position="58"/>
    </location>
</feature>
<sequence>MIKILVNEHSKSIPANMTVRKLRDQEKPDADVIVVNGYPCIEDYILKEGDQVVLIRKGEIPQMAELEALMVARHSPGVHERVKRATVGIAGLGGLGSAVSIALARMGIGTLILVDFDVVEPSNLNRQQYSIDQIGMPKTQALSIILASINPFIKIVIHKIELNRKNIPKVFHTANVIVECFDRAEEKVMILESAAESLPKAYVVGASGLAGYGDSNSIKTWRLGNRVFIVGDMIKAAGPGLGLMAPRVGIAAHHQANLVVSLLVDPDGAISKIPDMIE</sequence>
<dbReference type="InterPro" id="IPR012729">
    <property type="entry name" value="ThiF_fam2"/>
</dbReference>
<dbReference type="InterPro" id="IPR035985">
    <property type="entry name" value="Ubiquitin-activating_enz"/>
</dbReference>
<evidence type="ECO:0000259" key="2">
    <source>
        <dbReference type="Pfam" id="PF14453"/>
    </source>
</evidence>
<evidence type="ECO:0008006" key="4">
    <source>
        <dbReference type="Google" id="ProtNLM"/>
    </source>
</evidence>
<dbReference type="PANTHER" id="PTHR43267">
    <property type="entry name" value="TRNA THREONYLCARBAMOYLADENOSINE DEHYDRATASE"/>
    <property type="match status" value="1"/>
</dbReference>
<proteinExistence type="predicted"/>
<dbReference type="Gene3D" id="3.40.50.720">
    <property type="entry name" value="NAD(P)-binding Rossmann-like Domain"/>
    <property type="match status" value="1"/>
</dbReference>
<dbReference type="GO" id="GO:0008641">
    <property type="term" value="F:ubiquitin-like modifier activating enzyme activity"/>
    <property type="evidence" value="ECO:0007669"/>
    <property type="project" value="InterPro"/>
</dbReference>
<comment type="caution">
    <text evidence="3">The sequence shown here is derived from an EMBL/GenBank/DDBJ whole genome shotgun (WGS) entry which is preliminary data.</text>
</comment>